<gene>
    <name evidence="2" type="ORF">K503DRAFT_658972</name>
</gene>
<dbReference type="OrthoDB" id="3251181at2759"/>
<reference evidence="2 3" key="1">
    <citation type="submission" date="2016-06" db="EMBL/GenBank/DDBJ databases">
        <title>Comparative genomics of the ectomycorrhizal sister species Rhizopogon vinicolor and Rhizopogon vesiculosus (Basidiomycota: Boletales) reveals a divergence of the mating type B locus.</title>
        <authorList>
            <consortium name="DOE Joint Genome Institute"/>
            <person name="Mujic A.B."/>
            <person name="Kuo A."/>
            <person name="Tritt A."/>
            <person name="Lipzen A."/>
            <person name="Chen C."/>
            <person name="Johnson J."/>
            <person name="Sharma A."/>
            <person name="Barry K."/>
            <person name="Grigoriev I.V."/>
            <person name="Spatafora J.W."/>
        </authorList>
    </citation>
    <scope>NUCLEOTIDE SEQUENCE [LARGE SCALE GENOMIC DNA]</scope>
    <source>
        <strain evidence="2 3">AM-OR11-026</strain>
    </source>
</reference>
<dbReference type="AlphaFoldDB" id="A0A1B7N7K4"/>
<feature type="non-terminal residue" evidence="2">
    <location>
        <position position="61"/>
    </location>
</feature>
<dbReference type="Proteomes" id="UP000092154">
    <property type="component" value="Unassembled WGS sequence"/>
</dbReference>
<dbReference type="STRING" id="1314800.A0A1B7N7K4"/>
<protein>
    <recommendedName>
        <fullName evidence="1">Retrovirus-related Pol polyprotein from transposon TNT 1-94-like beta-barrel domain-containing protein</fullName>
    </recommendedName>
</protein>
<evidence type="ECO:0000313" key="2">
    <source>
        <dbReference type="EMBL" id="OAX40834.1"/>
    </source>
</evidence>
<dbReference type="InterPro" id="IPR054722">
    <property type="entry name" value="PolX-like_BBD"/>
</dbReference>
<sequence length="61" mass="6628">VHTADGSTISAIGQGDVKIDLPLRDRYTSVTLKDALYTPNMAFTLISTNRIASSGFITHFE</sequence>
<dbReference type="InParanoid" id="A0A1B7N7K4"/>
<evidence type="ECO:0000313" key="3">
    <source>
        <dbReference type="Proteomes" id="UP000092154"/>
    </source>
</evidence>
<accession>A0A1B7N7K4</accession>
<name>A0A1B7N7K4_9AGAM</name>
<evidence type="ECO:0000259" key="1">
    <source>
        <dbReference type="Pfam" id="PF22936"/>
    </source>
</evidence>
<dbReference type="Pfam" id="PF22936">
    <property type="entry name" value="Pol_BBD"/>
    <property type="match status" value="1"/>
</dbReference>
<keyword evidence="3" id="KW-1185">Reference proteome</keyword>
<feature type="non-terminal residue" evidence="2">
    <location>
        <position position="1"/>
    </location>
</feature>
<dbReference type="EMBL" id="KV448198">
    <property type="protein sequence ID" value="OAX40834.1"/>
    <property type="molecule type" value="Genomic_DNA"/>
</dbReference>
<proteinExistence type="predicted"/>
<organism evidence="2 3">
    <name type="scientific">Rhizopogon vinicolor AM-OR11-026</name>
    <dbReference type="NCBI Taxonomy" id="1314800"/>
    <lineage>
        <taxon>Eukaryota</taxon>
        <taxon>Fungi</taxon>
        <taxon>Dikarya</taxon>
        <taxon>Basidiomycota</taxon>
        <taxon>Agaricomycotina</taxon>
        <taxon>Agaricomycetes</taxon>
        <taxon>Agaricomycetidae</taxon>
        <taxon>Boletales</taxon>
        <taxon>Suillineae</taxon>
        <taxon>Rhizopogonaceae</taxon>
        <taxon>Rhizopogon</taxon>
    </lineage>
</organism>
<feature type="domain" description="Retrovirus-related Pol polyprotein from transposon TNT 1-94-like beta-barrel" evidence="1">
    <location>
        <begin position="1"/>
        <end position="56"/>
    </location>
</feature>